<dbReference type="Proteomes" id="UP000002051">
    <property type="component" value="Chromosome 6"/>
</dbReference>
<feature type="transmembrane region" description="Helical" evidence="1">
    <location>
        <begin position="21"/>
        <end position="46"/>
    </location>
</feature>
<reference evidence="2 5" key="1">
    <citation type="journal article" date="2011" name="Nature">
        <title>The Medicago genome provides insight into the evolution of rhizobial symbioses.</title>
        <authorList>
            <person name="Young N.D."/>
            <person name="Debelle F."/>
            <person name="Oldroyd G.E."/>
            <person name="Geurts R."/>
            <person name="Cannon S.B."/>
            <person name="Udvardi M.K."/>
            <person name="Benedito V.A."/>
            <person name="Mayer K.F."/>
            <person name="Gouzy J."/>
            <person name="Schoof H."/>
            <person name="Van de Peer Y."/>
            <person name="Proost S."/>
            <person name="Cook D.R."/>
            <person name="Meyers B.C."/>
            <person name="Spannagl M."/>
            <person name="Cheung F."/>
            <person name="De Mita S."/>
            <person name="Krishnakumar V."/>
            <person name="Gundlach H."/>
            <person name="Zhou S."/>
            <person name="Mudge J."/>
            <person name="Bharti A.K."/>
            <person name="Murray J.D."/>
            <person name="Naoumkina M.A."/>
            <person name="Rosen B."/>
            <person name="Silverstein K.A."/>
            <person name="Tang H."/>
            <person name="Rombauts S."/>
            <person name="Zhao P.X."/>
            <person name="Zhou P."/>
            <person name="Barbe V."/>
            <person name="Bardou P."/>
            <person name="Bechner M."/>
            <person name="Bellec A."/>
            <person name="Berger A."/>
            <person name="Berges H."/>
            <person name="Bidwell S."/>
            <person name="Bisseling T."/>
            <person name="Choisne N."/>
            <person name="Couloux A."/>
            <person name="Denny R."/>
            <person name="Deshpande S."/>
            <person name="Dai X."/>
            <person name="Doyle J.J."/>
            <person name="Dudez A.M."/>
            <person name="Farmer A.D."/>
            <person name="Fouteau S."/>
            <person name="Franken C."/>
            <person name="Gibelin C."/>
            <person name="Gish J."/>
            <person name="Goldstein S."/>
            <person name="Gonzalez A.J."/>
            <person name="Green P.J."/>
            <person name="Hallab A."/>
            <person name="Hartog M."/>
            <person name="Hua A."/>
            <person name="Humphray S.J."/>
            <person name="Jeong D.H."/>
            <person name="Jing Y."/>
            <person name="Jocker A."/>
            <person name="Kenton S.M."/>
            <person name="Kim D.J."/>
            <person name="Klee K."/>
            <person name="Lai H."/>
            <person name="Lang C."/>
            <person name="Lin S."/>
            <person name="Macmil S.L."/>
            <person name="Magdelenat G."/>
            <person name="Matthews L."/>
            <person name="McCorrison J."/>
            <person name="Monaghan E.L."/>
            <person name="Mun J.H."/>
            <person name="Najar F.Z."/>
            <person name="Nicholson C."/>
            <person name="Noirot C."/>
            <person name="O'Bleness M."/>
            <person name="Paule C.R."/>
            <person name="Poulain J."/>
            <person name="Prion F."/>
            <person name="Qin B."/>
            <person name="Qu C."/>
            <person name="Retzel E.F."/>
            <person name="Riddle C."/>
            <person name="Sallet E."/>
            <person name="Samain S."/>
            <person name="Samson N."/>
            <person name="Sanders I."/>
            <person name="Saurat O."/>
            <person name="Scarpelli C."/>
            <person name="Schiex T."/>
            <person name="Segurens B."/>
            <person name="Severin A.J."/>
            <person name="Sherrier D.J."/>
            <person name="Shi R."/>
            <person name="Sims S."/>
            <person name="Singer S.R."/>
            <person name="Sinharoy S."/>
            <person name="Sterck L."/>
            <person name="Viollet A."/>
            <person name="Wang B.B."/>
            <person name="Wang K."/>
            <person name="Wang M."/>
            <person name="Wang X."/>
            <person name="Warfsmann J."/>
            <person name="Weissenbach J."/>
            <person name="White D.D."/>
            <person name="White J.D."/>
            <person name="Wiley G.B."/>
            <person name="Wincker P."/>
            <person name="Xing Y."/>
            <person name="Yang L."/>
            <person name="Yao Z."/>
            <person name="Ying F."/>
            <person name="Zhai J."/>
            <person name="Zhou L."/>
            <person name="Zuber A."/>
            <person name="Denarie J."/>
            <person name="Dixon R.A."/>
            <person name="May G.D."/>
            <person name="Schwartz D.C."/>
            <person name="Rogers J."/>
            <person name="Quetier F."/>
            <person name="Town C.D."/>
            <person name="Roe B.A."/>
        </authorList>
    </citation>
    <scope>NUCLEOTIDE SEQUENCE [LARGE SCALE GENOMIC DNA]</scope>
    <source>
        <strain evidence="2">A17</strain>
        <strain evidence="4 5">cv. Jemalong A17</strain>
    </source>
</reference>
<proteinExistence type="predicted"/>
<dbReference type="PaxDb" id="3880-AES74442"/>
<evidence type="ECO:0000313" key="3">
    <source>
        <dbReference type="EMBL" id="RHN49787.1"/>
    </source>
</evidence>
<dbReference type="EMBL" id="PSQE01000006">
    <property type="protein sequence ID" value="RHN49787.1"/>
    <property type="molecule type" value="Genomic_DNA"/>
</dbReference>
<keyword evidence="5" id="KW-1185">Reference proteome</keyword>
<evidence type="ECO:0000313" key="5">
    <source>
        <dbReference type="Proteomes" id="UP000002051"/>
    </source>
</evidence>
<dbReference type="EnsemblPlants" id="AES74442">
    <property type="protein sequence ID" value="AES74442"/>
    <property type="gene ID" value="MTR_6g006230"/>
</dbReference>
<dbReference type="AlphaFoldDB" id="G7KI41"/>
<accession>G7KI41</accession>
<protein>
    <submittedName>
        <fullName evidence="2">Transmembrane protein, putative</fullName>
    </submittedName>
</protein>
<gene>
    <name evidence="2" type="ordered locus">MTR_6g006230</name>
    <name evidence="3" type="ORF">MtrunA17_Chr6g0450341</name>
</gene>
<keyword evidence="1" id="KW-0472">Membrane</keyword>
<name>G7KI41_MEDTR</name>
<reference evidence="2 5" key="2">
    <citation type="journal article" date="2014" name="BMC Genomics">
        <title>An improved genome release (version Mt4.0) for the model legume Medicago truncatula.</title>
        <authorList>
            <person name="Tang H."/>
            <person name="Krishnakumar V."/>
            <person name="Bidwell S."/>
            <person name="Rosen B."/>
            <person name="Chan A."/>
            <person name="Zhou S."/>
            <person name="Gentzbittel L."/>
            <person name="Childs K.L."/>
            <person name="Yandell M."/>
            <person name="Gundlach H."/>
            <person name="Mayer K.F."/>
            <person name="Schwartz D.C."/>
            <person name="Town C.D."/>
        </authorList>
    </citation>
    <scope>GENOME REANNOTATION</scope>
    <source>
        <strain evidence="4 5">cv. Jemalong A17</strain>
    </source>
</reference>
<dbReference type="HOGENOM" id="CLU_2227142_0_0_1"/>
<evidence type="ECO:0000313" key="2">
    <source>
        <dbReference type="EMBL" id="AES74442.1"/>
    </source>
</evidence>
<evidence type="ECO:0000313" key="4">
    <source>
        <dbReference type="EnsemblPlants" id="AES74442"/>
    </source>
</evidence>
<keyword evidence="1" id="KW-1133">Transmembrane helix</keyword>
<reference evidence="3" key="4">
    <citation type="journal article" date="2018" name="Nat. Plants">
        <title>Whole-genome landscape of Medicago truncatula symbiotic genes.</title>
        <authorList>
            <person name="Pecrix Y."/>
            <person name="Gamas P."/>
            <person name="Carrere S."/>
        </authorList>
    </citation>
    <scope>NUCLEOTIDE SEQUENCE</scope>
    <source>
        <tissue evidence="3">Leaves</tissue>
    </source>
</reference>
<reference evidence="4" key="3">
    <citation type="submission" date="2015-04" db="UniProtKB">
        <authorList>
            <consortium name="EnsemblPlants"/>
        </authorList>
    </citation>
    <scope>IDENTIFICATION</scope>
    <source>
        <strain evidence="4">cv. Jemalong A17</strain>
    </source>
</reference>
<sequence length="106" mass="12832">MAPRIPNAHKKAKTPIRLKHCRIYIAFHEILIWWLPNFYMLLLVLYRCCWCRPHFLPLKKRFMCMWDNYINDRLLNQRPVLCHYDGAKPVSSMKTQKEGKMKVGKK</sequence>
<dbReference type="Gramene" id="rna33999">
    <property type="protein sequence ID" value="RHN49787.1"/>
    <property type="gene ID" value="gene33999"/>
</dbReference>
<dbReference type="Proteomes" id="UP000265566">
    <property type="component" value="Chromosome 6"/>
</dbReference>
<keyword evidence="1 2" id="KW-0812">Transmembrane</keyword>
<dbReference type="EMBL" id="CM001222">
    <property type="protein sequence ID" value="AES74442.1"/>
    <property type="molecule type" value="Genomic_DNA"/>
</dbReference>
<evidence type="ECO:0000256" key="1">
    <source>
        <dbReference type="SAM" id="Phobius"/>
    </source>
</evidence>
<organism evidence="2 5">
    <name type="scientific">Medicago truncatula</name>
    <name type="common">Barrel medic</name>
    <name type="synonym">Medicago tribuloides</name>
    <dbReference type="NCBI Taxonomy" id="3880"/>
    <lineage>
        <taxon>Eukaryota</taxon>
        <taxon>Viridiplantae</taxon>
        <taxon>Streptophyta</taxon>
        <taxon>Embryophyta</taxon>
        <taxon>Tracheophyta</taxon>
        <taxon>Spermatophyta</taxon>
        <taxon>Magnoliopsida</taxon>
        <taxon>eudicotyledons</taxon>
        <taxon>Gunneridae</taxon>
        <taxon>Pentapetalae</taxon>
        <taxon>rosids</taxon>
        <taxon>fabids</taxon>
        <taxon>Fabales</taxon>
        <taxon>Fabaceae</taxon>
        <taxon>Papilionoideae</taxon>
        <taxon>50 kb inversion clade</taxon>
        <taxon>NPAAA clade</taxon>
        <taxon>Hologalegina</taxon>
        <taxon>IRL clade</taxon>
        <taxon>Trifolieae</taxon>
        <taxon>Medicago</taxon>
    </lineage>
</organism>